<feature type="compositionally biased region" description="Basic residues" evidence="1">
    <location>
        <begin position="120"/>
        <end position="138"/>
    </location>
</feature>
<protein>
    <submittedName>
        <fullName evidence="3">Uncharacterized protein</fullName>
    </submittedName>
</protein>
<dbReference type="Proteomes" id="UP000807716">
    <property type="component" value="Unassembled WGS sequence"/>
</dbReference>
<keyword evidence="4" id="KW-1185">Reference proteome</keyword>
<dbReference type="AlphaFoldDB" id="A0A9P6PZX8"/>
<name>A0A9P6PZX8_9FUNG</name>
<proteinExistence type="predicted"/>
<evidence type="ECO:0000313" key="3">
    <source>
        <dbReference type="EMBL" id="KAG0257620.1"/>
    </source>
</evidence>
<sequence>MTFMTKRSKTIVALAAAMALVCASVSAEGAKHIRAIDLPYIDVSNSNSNNNNDNHRYEDYSSPPIWTNTKDNDRHNSEYCGPGEGRSVSRCPGLGRGGHSFPGHLGDEPGAGPGDWNDNHHRRHLRRRQLRERSRRQLAKANTVVEVDQEEKKKKNEKRGIIMPDSNLHLDDVHLAKRGLVNWPNSDLHLEDVHVVEFEKRQDTYYDPENDPEPDIYENDVRIYKRGGGGGGDTPAAPAVAADAGVVAVEATAAAATAESVVKVKRSVVIYDDKPHLLENAESFGELMPSSVSARKLKKRQDVEDYEDDDEEEEAEADGSFDFDVEEEEEEEGDDDLDFSAEEDEEGDDGLDFSAEEDEEGDDGLDFSAEEDEEGDDDLDFSVEEKDVQDNEEDEEEERRQDDEAGVQDWIEEMRSPEAFELEDGPDGQTPSEEEIFAAQWESA</sequence>
<dbReference type="OrthoDB" id="2440158at2759"/>
<feature type="compositionally biased region" description="Acidic residues" evidence="1">
    <location>
        <begin position="304"/>
        <end position="382"/>
    </location>
</feature>
<keyword evidence="2" id="KW-0732">Signal</keyword>
<evidence type="ECO:0000256" key="2">
    <source>
        <dbReference type="SAM" id="SignalP"/>
    </source>
</evidence>
<dbReference type="EMBL" id="JAAAJB010000354">
    <property type="protein sequence ID" value="KAG0257620.1"/>
    <property type="molecule type" value="Genomic_DNA"/>
</dbReference>
<evidence type="ECO:0000313" key="4">
    <source>
        <dbReference type="Proteomes" id="UP000807716"/>
    </source>
</evidence>
<evidence type="ECO:0000256" key="1">
    <source>
        <dbReference type="SAM" id="MobiDB-lite"/>
    </source>
</evidence>
<comment type="caution">
    <text evidence="3">The sequence shown here is derived from an EMBL/GenBank/DDBJ whole genome shotgun (WGS) entry which is preliminary data.</text>
</comment>
<feature type="compositionally biased region" description="Acidic residues" evidence="1">
    <location>
        <begin position="420"/>
        <end position="432"/>
    </location>
</feature>
<feature type="region of interest" description="Disordered" evidence="1">
    <location>
        <begin position="281"/>
        <end position="432"/>
    </location>
</feature>
<gene>
    <name evidence="3" type="ORF">DFQ27_005034</name>
</gene>
<accession>A0A9P6PZX8</accession>
<organism evidence="3 4">
    <name type="scientific">Actinomortierella ambigua</name>
    <dbReference type="NCBI Taxonomy" id="1343610"/>
    <lineage>
        <taxon>Eukaryota</taxon>
        <taxon>Fungi</taxon>
        <taxon>Fungi incertae sedis</taxon>
        <taxon>Mucoromycota</taxon>
        <taxon>Mortierellomycotina</taxon>
        <taxon>Mortierellomycetes</taxon>
        <taxon>Mortierellales</taxon>
        <taxon>Mortierellaceae</taxon>
        <taxon>Actinomortierella</taxon>
    </lineage>
</organism>
<reference evidence="3" key="1">
    <citation type="journal article" date="2020" name="Fungal Divers.">
        <title>Resolving the Mortierellaceae phylogeny through synthesis of multi-gene phylogenetics and phylogenomics.</title>
        <authorList>
            <person name="Vandepol N."/>
            <person name="Liber J."/>
            <person name="Desiro A."/>
            <person name="Na H."/>
            <person name="Kennedy M."/>
            <person name="Barry K."/>
            <person name="Grigoriev I.V."/>
            <person name="Miller A.N."/>
            <person name="O'Donnell K."/>
            <person name="Stajich J.E."/>
            <person name="Bonito G."/>
        </authorList>
    </citation>
    <scope>NUCLEOTIDE SEQUENCE</scope>
    <source>
        <strain evidence="3">BC1065</strain>
    </source>
</reference>
<feature type="chain" id="PRO_5040172123" evidence="2">
    <location>
        <begin position="28"/>
        <end position="444"/>
    </location>
</feature>
<feature type="region of interest" description="Disordered" evidence="1">
    <location>
        <begin position="45"/>
        <end position="159"/>
    </location>
</feature>
<feature type="compositionally biased region" description="Basic and acidic residues" evidence="1">
    <location>
        <begin position="150"/>
        <end position="159"/>
    </location>
</feature>
<feature type="signal peptide" evidence="2">
    <location>
        <begin position="1"/>
        <end position="27"/>
    </location>
</feature>